<accession>A0A364KWJ0</accession>
<dbReference type="RefSeq" id="XP_040732442.1">
    <property type="nucleotide sequence ID" value="XM_040876249.1"/>
</dbReference>
<name>A0A364KWJ0_TALAM</name>
<dbReference type="OrthoDB" id="5376287at2759"/>
<organism evidence="1 2">
    <name type="scientific">Talaromyces amestolkiae</name>
    <dbReference type="NCBI Taxonomy" id="1196081"/>
    <lineage>
        <taxon>Eukaryota</taxon>
        <taxon>Fungi</taxon>
        <taxon>Dikarya</taxon>
        <taxon>Ascomycota</taxon>
        <taxon>Pezizomycotina</taxon>
        <taxon>Eurotiomycetes</taxon>
        <taxon>Eurotiomycetidae</taxon>
        <taxon>Eurotiales</taxon>
        <taxon>Trichocomaceae</taxon>
        <taxon>Talaromyces</taxon>
        <taxon>Talaromyces sect. Talaromyces</taxon>
    </lineage>
</organism>
<dbReference type="STRING" id="1196081.A0A364KWJ0"/>
<comment type="caution">
    <text evidence="1">The sequence shown here is derived from an EMBL/GenBank/DDBJ whole genome shotgun (WGS) entry which is preliminary data.</text>
</comment>
<dbReference type="Proteomes" id="UP000249363">
    <property type="component" value="Unassembled WGS sequence"/>
</dbReference>
<proteinExistence type="predicted"/>
<evidence type="ECO:0000313" key="2">
    <source>
        <dbReference type="Proteomes" id="UP000249363"/>
    </source>
</evidence>
<dbReference type="EMBL" id="MIKG01000006">
    <property type="protein sequence ID" value="RAO67926.1"/>
    <property type="molecule type" value="Genomic_DNA"/>
</dbReference>
<sequence>MEFCFINNNKPLDRRSQKLVRHHAMKGKNTGKTFRLRGHKRQQHKDEIQLDRWTTEGGKGRPLLPKFAQANSLLPVNPFPGTELTYFTTSITLTPSVRYLFHEFHNEVSKKLYPQTFCRQSKELESSWFELVIGNPSVFHCAMAVTRARISRHQGYNAQSIESNSHLIQALRLLRNDLESSFKPQDSSIVVAISLAIYANISGSFKESLIHLQGLKLMLEMLPGGLAVLCQKAPELGNKIRRTDLELALMTGTSTRFGSQQLTTPMPLYVVPLYDKKSSIALPDSLSEASLEVRSAMVDMLALCSYAGSAQLSAFQYQDLIISIGQHLSDYAPLNGERPPQPLDDICQLGLLAFMSTFLSHPREVHPTYFTLLSDLFRSRLEVFGSLPDNKSSLSLWLIFIHALSSPNYEECCQADSFVVMNIRALATTLVLETWQDVAGHLTLYPWVAAFHDEKSKKVWDAVYK</sequence>
<evidence type="ECO:0000313" key="1">
    <source>
        <dbReference type="EMBL" id="RAO67926.1"/>
    </source>
</evidence>
<dbReference type="Pfam" id="PF11951">
    <property type="entry name" value="Fungal_trans_2"/>
    <property type="match status" value="1"/>
</dbReference>
<dbReference type="GeneID" id="63793154"/>
<protein>
    <submittedName>
        <fullName evidence="1">Uncharacterized protein</fullName>
    </submittedName>
</protein>
<keyword evidence="2" id="KW-1185">Reference proteome</keyword>
<dbReference type="InterPro" id="IPR021858">
    <property type="entry name" value="Fun_TF"/>
</dbReference>
<dbReference type="AlphaFoldDB" id="A0A364KWJ0"/>
<dbReference type="PANTHER" id="PTHR37540">
    <property type="entry name" value="TRANSCRIPTION FACTOR (ACR-2), PUTATIVE-RELATED-RELATED"/>
    <property type="match status" value="1"/>
</dbReference>
<gene>
    <name evidence="1" type="ORF">BHQ10_003938</name>
</gene>
<reference evidence="1 2" key="1">
    <citation type="journal article" date="2017" name="Biotechnol. Biofuels">
        <title>Differential beta-glucosidase expression as a function of carbon source availability in Talaromyces amestolkiae: a genomic and proteomic approach.</title>
        <authorList>
            <person name="de Eugenio L.I."/>
            <person name="Mendez-Liter J.A."/>
            <person name="Nieto-Dominguez M."/>
            <person name="Alonso L."/>
            <person name="Gil-Munoz J."/>
            <person name="Barriuso J."/>
            <person name="Prieto A."/>
            <person name="Martinez M.J."/>
        </authorList>
    </citation>
    <scope>NUCLEOTIDE SEQUENCE [LARGE SCALE GENOMIC DNA]</scope>
    <source>
        <strain evidence="1 2">CIB</strain>
    </source>
</reference>
<dbReference type="PANTHER" id="PTHR37540:SF9">
    <property type="entry name" value="ZN(2)-C6 FUNGAL-TYPE DOMAIN-CONTAINING PROTEIN"/>
    <property type="match status" value="1"/>
</dbReference>